<keyword evidence="4" id="KW-1185">Reference proteome</keyword>
<dbReference type="AlphaFoldDB" id="A0A0R1L8W4"/>
<keyword evidence="2" id="KW-0446">Lipid-binding</keyword>
<dbReference type="Gene3D" id="3.30.1180.10">
    <property type="match status" value="1"/>
</dbReference>
<evidence type="ECO:0000256" key="1">
    <source>
        <dbReference type="ARBA" id="ARBA00003238"/>
    </source>
</evidence>
<dbReference type="SUPFAM" id="SSF82549">
    <property type="entry name" value="DAK1/DegV-like"/>
    <property type="match status" value="1"/>
</dbReference>
<dbReference type="GO" id="GO:0008289">
    <property type="term" value="F:lipid binding"/>
    <property type="evidence" value="ECO:0007669"/>
    <property type="project" value="UniProtKB-KW"/>
</dbReference>
<proteinExistence type="predicted"/>
<evidence type="ECO:0000256" key="2">
    <source>
        <dbReference type="ARBA" id="ARBA00023121"/>
    </source>
</evidence>
<comment type="caution">
    <text evidence="3">The sequence shown here is derived from an EMBL/GenBank/DDBJ whole genome shotgun (WGS) entry which is preliminary data.</text>
</comment>
<dbReference type="NCBIfam" id="TIGR00762">
    <property type="entry name" value="DegV"/>
    <property type="match status" value="1"/>
</dbReference>
<dbReference type="EMBL" id="AZEA01000013">
    <property type="protein sequence ID" value="KRK88023.1"/>
    <property type="molecule type" value="Genomic_DNA"/>
</dbReference>
<dbReference type="PANTHER" id="PTHR33434">
    <property type="entry name" value="DEGV DOMAIN-CONTAINING PROTEIN DR_1986-RELATED"/>
    <property type="match status" value="1"/>
</dbReference>
<dbReference type="InterPro" id="IPR050270">
    <property type="entry name" value="DegV_domain_contain"/>
</dbReference>
<evidence type="ECO:0000313" key="4">
    <source>
        <dbReference type="Proteomes" id="UP000051581"/>
    </source>
</evidence>
<dbReference type="Proteomes" id="UP000051581">
    <property type="component" value="Unassembled WGS sequence"/>
</dbReference>
<dbReference type="RefSeq" id="WP_057825573.1">
    <property type="nucleotide sequence ID" value="NZ_AZEA01000013.1"/>
</dbReference>
<dbReference type="PATRIC" id="fig|1423808.3.peg.675"/>
<dbReference type="PROSITE" id="PS51482">
    <property type="entry name" value="DEGV"/>
    <property type="match status" value="1"/>
</dbReference>
<gene>
    <name evidence="3" type="ORF">FD17_GL000671</name>
</gene>
<dbReference type="Pfam" id="PF02645">
    <property type="entry name" value="DegV"/>
    <property type="match status" value="1"/>
</dbReference>
<protein>
    <submittedName>
        <fullName evidence="3">DegV family protein</fullName>
    </submittedName>
</protein>
<dbReference type="InterPro" id="IPR003797">
    <property type="entry name" value="DegV"/>
</dbReference>
<accession>A0A0R1L8W4</accession>
<dbReference type="Gene3D" id="3.40.50.10170">
    <property type="match status" value="1"/>
</dbReference>
<name>A0A0R1L8W4_9LACO</name>
<comment type="function">
    <text evidence="1">May bind long-chain fatty acids, such as palmitate, and may play a role in lipid transport or fatty acid metabolism.</text>
</comment>
<dbReference type="OrthoDB" id="5429275at2"/>
<dbReference type="InterPro" id="IPR043168">
    <property type="entry name" value="DegV_C"/>
</dbReference>
<reference evidence="3 4" key="1">
    <citation type="journal article" date="2015" name="Genome Announc.">
        <title>Expanding the biotechnology potential of lactobacilli through comparative genomics of 213 strains and associated genera.</title>
        <authorList>
            <person name="Sun Z."/>
            <person name="Harris H.M."/>
            <person name="McCann A."/>
            <person name="Guo C."/>
            <person name="Argimon S."/>
            <person name="Zhang W."/>
            <person name="Yang X."/>
            <person name="Jeffery I.B."/>
            <person name="Cooney J.C."/>
            <person name="Kagawa T.F."/>
            <person name="Liu W."/>
            <person name="Song Y."/>
            <person name="Salvetti E."/>
            <person name="Wrobel A."/>
            <person name="Rasinkangas P."/>
            <person name="Parkhill J."/>
            <person name="Rea M.C."/>
            <person name="O'Sullivan O."/>
            <person name="Ritari J."/>
            <person name="Douillard F.P."/>
            <person name="Paul Ross R."/>
            <person name="Yang R."/>
            <person name="Briner A.E."/>
            <person name="Felis G.E."/>
            <person name="de Vos W.M."/>
            <person name="Barrangou R."/>
            <person name="Klaenhammer T.R."/>
            <person name="Caufield P.W."/>
            <person name="Cui Y."/>
            <person name="Zhang H."/>
            <person name="O'Toole P.W."/>
        </authorList>
    </citation>
    <scope>NUCLEOTIDE SEQUENCE [LARGE SCALE GENOMIC DNA]</scope>
    <source>
        <strain evidence="3 4">DSM 19904</strain>
    </source>
</reference>
<sequence length="288" mass="31287">MSEKIAILADSGSDVPAELLNKYDNIAVAPMLVTMAGKEYRDNVDITPEEFYARLDKADQFPKTAAPTRGSVEAKVDELRKRGFDHIIGITVSAHLSTTFGIFTNVANELSDFKMEVINTKNIGIGSGLFAVYAEEMIDCGQTFDETIKFLKQSVKNSRTFFYIPSLKYLRAGGRIGRVAGLIGSVLNIKPVIATDSDGIYFPVAKARSEQKAISKMVALVEKLISDNKSVRVGVANGADVPLQEKVYDRLHATFPQLKIYRGSISPALGVHTGPGLVGVGVQVGERE</sequence>
<organism evidence="3 4">
    <name type="scientific">Lentilactobacillus sunkii DSM 19904</name>
    <dbReference type="NCBI Taxonomy" id="1423808"/>
    <lineage>
        <taxon>Bacteria</taxon>
        <taxon>Bacillati</taxon>
        <taxon>Bacillota</taxon>
        <taxon>Bacilli</taxon>
        <taxon>Lactobacillales</taxon>
        <taxon>Lactobacillaceae</taxon>
        <taxon>Lentilactobacillus</taxon>
    </lineage>
</organism>
<dbReference type="PANTHER" id="PTHR33434:SF2">
    <property type="entry name" value="FATTY ACID-BINDING PROTEIN TM_1468"/>
    <property type="match status" value="1"/>
</dbReference>
<evidence type="ECO:0000313" key="3">
    <source>
        <dbReference type="EMBL" id="KRK88023.1"/>
    </source>
</evidence>